<dbReference type="AlphaFoldDB" id="A0A4R6B1G3"/>
<dbReference type="InterPro" id="IPR050400">
    <property type="entry name" value="Bact_Cytoskel_RodZ"/>
</dbReference>
<gene>
    <name evidence="2" type="ORF">E2L05_03095</name>
</gene>
<dbReference type="InterPro" id="IPR010982">
    <property type="entry name" value="Lambda_DNA-bd_dom_sf"/>
</dbReference>
<evidence type="ECO:0000259" key="1">
    <source>
        <dbReference type="Pfam" id="PF13464"/>
    </source>
</evidence>
<dbReference type="OrthoDB" id="9790252at2"/>
<dbReference type="Gene3D" id="1.10.260.40">
    <property type="entry name" value="lambda repressor-like DNA-binding domains"/>
    <property type="match status" value="1"/>
</dbReference>
<sequence length="406" mass="43047">MNGHTKGPTQSRDTKLKSFDDYELTLGDIMRGERATKGKSLLDVQRDIKIKAEYLAGIEDADLSIFETPGFIPGYVKSYARYLGMNPEWVYQRFCAQSGFSHVGGLDAQVYTRTPNGRTSRALTATSRKSDPSAAMLARSPINSAPTQGPLHGVQASTIGSVLVLAVIAGTLGYGGWSVLREIQRVTLAPVETALTVATPQTEAFDVSGLGIENAAPTPAAMERLYRPQALDTPVLVPRDGPIATLDPSGQGVYAALPATPDPVVAPLPTQVVAELDEPEVQVVQAPPPEVVLFARRPAWVRVRASDGTILLEKILEEGERFVLPESETPPTLRAGNSGSVYFAVNGETFGPAGPGTSVAKNVVLSAAALSEGYGIADLESDPELARMAELVISPDTLPGQITADE</sequence>
<organism evidence="2 3">
    <name type="scientific">Meridianimarinicoccus aquatilis</name>
    <dbReference type="NCBI Taxonomy" id="2552766"/>
    <lineage>
        <taxon>Bacteria</taxon>
        <taxon>Pseudomonadati</taxon>
        <taxon>Pseudomonadota</taxon>
        <taxon>Alphaproteobacteria</taxon>
        <taxon>Rhodobacterales</taxon>
        <taxon>Paracoccaceae</taxon>
        <taxon>Meridianimarinicoccus</taxon>
    </lineage>
</organism>
<dbReference type="Pfam" id="PF13413">
    <property type="entry name" value="HTH_25"/>
    <property type="match status" value="1"/>
</dbReference>
<evidence type="ECO:0000313" key="3">
    <source>
        <dbReference type="Proteomes" id="UP000294562"/>
    </source>
</evidence>
<name>A0A4R6B1G3_9RHOB</name>
<dbReference type="Pfam" id="PF13464">
    <property type="entry name" value="RodZ_C"/>
    <property type="match status" value="1"/>
</dbReference>
<dbReference type="RefSeq" id="WP_133341424.1">
    <property type="nucleotide sequence ID" value="NZ_SMZO01000004.1"/>
</dbReference>
<dbReference type="PANTHER" id="PTHR34475">
    <property type="match status" value="1"/>
</dbReference>
<dbReference type="GO" id="GO:0003677">
    <property type="term" value="F:DNA binding"/>
    <property type="evidence" value="ECO:0007669"/>
    <property type="project" value="InterPro"/>
</dbReference>
<evidence type="ECO:0000313" key="2">
    <source>
        <dbReference type="EMBL" id="TDL91001.1"/>
    </source>
</evidence>
<dbReference type="Proteomes" id="UP000294562">
    <property type="component" value="Unassembled WGS sequence"/>
</dbReference>
<accession>A0A4R6B1G3</accession>
<dbReference type="EMBL" id="SMZO01000004">
    <property type="protein sequence ID" value="TDL91001.1"/>
    <property type="molecule type" value="Genomic_DNA"/>
</dbReference>
<keyword evidence="3" id="KW-1185">Reference proteome</keyword>
<reference evidence="2 3" key="1">
    <citation type="submission" date="2019-03" db="EMBL/GenBank/DDBJ databases">
        <title>Rhodobacteraceae bacterium SM1902, a new member of the family Rhodobacteraceae isolated from Yantai.</title>
        <authorList>
            <person name="Sun Y."/>
        </authorList>
    </citation>
    <scope>NUCLEOTIDE SEQUENCE [LARGE SCALE GENOMIC DNA]</scope>
    <source>
        <strain evidence="2 3">SM1902</strain>
    </source>
</reference>
<comment type="caution">
    <text evidence="2">The sequence shown here is derived from an EMBL/GenBank/DDBJ whole genome shotgun (WGS) entry which is preliminary data.</text>
</comment>
<feature type="domain" description="Cytoskeleton protein RodZ-like C-terminal" evidence="1">
    <location>
        <begin position="293"/>
        <end position="361"/>
    </location>
</feature>
<dbReference type="PANTHER" id="PTHR34475:SF1">
    <property type="entry name" value="CYTOSKELETON PROTEIN RODZ"/>
    <property type="match status" value="1"/>
</dbReference>
<proteinExistence type="predicted"/>
<protein>
    <submittedName>
        <fullName evidence="2">Helix-turn-helix domain-containing protein</fullName>
    </submittedName>
</protein>
<dbReference type="InterPro" id="IPR025194">
    <property type="entry name" value="RodZ-like_C"/>
</dbReference>